<feature type="signal peptide" evidence="2">
    <location>
        <begin position="1"/>
        <end position="25"/>
    </location>
</feature>
<gene>
    <name evidence="4" type="ORF">Pan14r_03930</name>
</gene>
<dbReference type="InterPro" id="IPR013320">
    <property type="entry name" value="ConA-like_dom_sf"/>
</dbReference>
<keyword evidence="5" id="KW-1185">Reference proteome</keyword>
<dbReference type="Proteomes" id="UP000317238">
    <property type="component" value="Unassembled WGS sequence"/>
</dbReference>
<evidence type="ECO:0000256" key="1">
    <source>
        <dbReference type="SAM" id="MobiDB-lite"/>
    </source>
</evidence>
<dbReference type="PANTHER" id="PTHR40124:SF1">
    <property type="entry name" value="DISAGGREGATASE RELATED REPEAT PROTEIN"/>
    <property type="match status" value="1"/>
</dbReference>
<evidence type="ECO:0000313" key="4">
    <source>
        <dbReference type="EMBL" id="TWT68153.1"/>
    </source>
</evidence>
<feature type="domain" description="Polysaccharide lyase 14" evidence="3">
    <location>
        <begin position="114"/>
        <end position="264"/>
    </location>
</feature>
<dbReference type="InterPro" id="IPR048958">
    <property type="entry name" value="Polysacc_lyase_14"/>
</dbReference>
<dbReference type="OrthoDB" id="7552220at2"/>
<comment type="caution">
    <text evidence="4">The sequence shown here is derived from an EMBL/GenBank/DDBJ whole genome shotgun (WGS) entry which is preliminary data.</text>
</comment>
<protein>
    <recommendedName>
        <fullName evidence="3">Polysaccharide lyase 14 domain-containing protein</fullName>
    </recommendedName>
</protein>
<evidence type="ECO:0000256" key="2">
    <source>
        <dbReference type="SAM" id="SignalP"/>
    </source>
</evidence>
<dbReference type="EMBL" id="SJPL01000001">
    <property type="protein sequence ID" value="TWT68153.1"/>
    <property type="molecule type" value="Genomic_DNA"/>
</dbReference>
<reference evidence="4 5" key="1">
    <citation type="submission" date="2019-02" db="EMBL/GenBank/DDBJ databases">
        <title>Deep-cultivation of Planctomycetes and their phenomic and genomic characterization uncovers novel biology.</title>
        <authorList>
            <person name="Wiegand S."/>
            <person name="Jogler M."/>
            <person name="Boedeker C."/>
            <person name="Pinto D."/>
            <person name="Vollmers J."/>
            <person name="Rivas-Marin E."/>
            <person name="Kohn T."/>
            <person name="Peeters S.H."/>
            <person name="Heuer A."/>
            <person name="Rast P."/>
            <person name="Oberbeckmann S."/>
            <person name="Bunk B."/>
            <person name="Jeske O."/>
            <person name="Meyerdierks A."/>
            <person name="Storesund J.E."/>
            <person name="Kallscheuer N."/>
            <person name="Luecker S."/>
            <person name="Lage O.M."/>
            <person name="Pohl T."/>
            <person name="Merkel B.J."/>
            <person name="Hornburger P."/>
            <person name="Mueller R.-W."/>
            <person name="Bruemmer F."/>
            <person name="Labrenz M."/>
            <person name="Spormann A.M."/>
            <person name="Op Den Camp H."/>
            <person name="Overmann J."/>
            <person name="Amann R."/>
            <person name="Jetten M.S.M."/>
            <person name="Mascher T."/>
            <person name="Medema M.H."/>
            <person name="Devos D.P."/>
            <person name="Kaster A.-K."/>
            <person name="Ovreas L."/>
            <person name="Rohde M."/>
            <person name="Galperin M.Y."/>
            <person name="Jogler C."/>
        </authorList>
    </citation>
    <scope>NUCLEOTIDE SEQUENCE [LARGE SCALE GENOMIC DNA]</scope>
    <source>
        <strain evidence="4 5">Pan14r</strain>
    </source>
</reference>
<sequence precursor="true">MPPSPSRIVQPAILIAILAVTSANAQSASPAPPPNPTELRVIYSSGFEDADWLSDWNDVGHRQNMQCVDPSDRSDVPAPSGDGRSTGKVLQVTVAKDGHYGCAPQLMFQRHLGSLPDEVYASYDVCFADNFSGYGGKAPGWSGIESVGWGGKPSDGINGWSARGGIHTNDDGTLGLSYYTYHARMRGKYGDSFRWTGPAAAIKTGRWYHIDQYCKINTPGRPDGVLRAWVDGELVLDMTDVQMRNTDQLGLKSYWLNYYYGGKGVSAHERHVYLDNLTLMTPKQ</sequence>
<evidence type="ECO:0000313" key="5">
    <source>
        <dbReference type="Proteomes" id="UP000317238"/>
    </source>
</evidence>
<dbReference type="RefSeq" id="WP_146438150.1">
    <property type="nucleotide sequence ID" value="NZ_SJPL01000001.1"/>
</dbReference>
<proteinExistence type="predicted"/>
<organism evidence="4 5">
    <name type="scientific">Crateriforma conspicua</name>
    <dbReference type="NCBI Taxonomy" id="2527996"/>
    <lineage>
        <taxon>Bacteria</taxon>
        <taxon>Pseudomonadati</taxon>
        <taxon>Planctomycetota</taxon>
        <taxon>Planctomycetia</taxon>
        <taxon>Planctomycetales</taxon>
        <taxon>Planctomycetaceae</taxon>
        <taxon>Crateriforma</taxon>
    </lineage>
</organism>
<feature type="chain" id="PRO_5023056712" description="Polysaccharide lyase 14 domain-containing protein" evidence="2">
    <location>
        <begin position="26"/>
        <end position="284"/>
    </location>
</feature>
<accession>A0A5C5Y0M4</accession>
<dbReference type="Gene3D" id="2.60.120.200">
    <property type="match status" value="1"/>
</dbReference>
<dbReference type="Pfam" id="PF21294">
    <property type="entry name" value="Polysacc_lyase_14"/>
    <property type="match status" value="1"/>
</dbReference>
<dbReference type="AlphaFoldDB" id="A0A5C5Y0M4"/>
<feature type="region of interest" description="Disordered" evidence="1">
    <location>
        <begin position="65"/>
        <end position="86"/>
    </location>
</feature>
<evidence type="ECO:0000259" key="3">
    <source>
        <dbReference type="Pfam" id="PF21294"/>
    </source>
</evidence>
<dbReference type="PANTHER" id="PTHR40124">
    <property type="match status" value="1"/>
</dbReference>
<keyword evidence="2" id="KW-0732">Signal</keyword>
<name>A0A5C5Y0M4_9PLAN</name>
<dbReference type="SUPFAM" id="SSF49899">
    <property type="entry name" value="Concanavalin A-like lectins/glucanases"/>
    <property type="match status" value="1"/>
</dbReference>